<evidence type="ECO:0000256" key="2">
    <source>
        <dbReference type="ARBA" id="ARBA00009347"/>
    </source>
</evidence>
<comment type="similarity">
    <text evidence="2">Belongs to the acyl-CoA dehydrogenase family.</text>
</comment>
<dbReference type="InterPro" id="IPR009075">
    <property type="entry name" value="AcylCo_DH/oxidase_C"/>
</dbReference>
<dbReference type="RefSeq" id="WP_307473433.1">
    <property type="nucleotide sequence ID" value="NZ_JAUSUB010000005.1"/>
</dbReference>
<dbReference type="Pfam" id="PF02771">
    <property type="entry name" value="Acyl-CoA_dh_N"/>
    <property type="match status" value="1"/>
</dbReference>
<keyword evidence="4" id="KW-0274">FAD</keyword>
<dbReference type="InterPro" id="IPR009100">
    <property type="entry name" value="AcylCoA_DH/oxidase_NM_dom_sf"/>
</dbReference>
<reference evidence="8 9" key="1">
    <citation type="submission" date="2023-07" db="EMBL/GenBank/DDBJ databases">
        <title>Genomic Encyclopedia of Type Strains, Phase IV (KMG-IV): sequencing the most valuable type-strain genomes for metagenomic binning, comparative biology and taxonomic classification.</title>
        <authorList>
            <person name="Goeker M."/>
        </authorList>
    </citation>
    <scope>NUCLEOTIDE SEQUENCE [LARGE SCALE GENOMIC DNA]</scope>
    <source>
        <strain evidence="8 9">DSM 23494</strain>
    </source>
</reference>
<keyword evidence="5" id="KW-0560">Oxidoreductase</keyword>
<dbReference type="InterPro" id="IPR036250">
    <property type="entry name" value="AcylCo_DH-like_C"/>
</dbReference>
<dbReference type="InterPro" id="IPR013786">
    <property type="entry name" value="AcylCoA_DH/ox_N"/>
</dbReference>
<dbReference type="SUPFAM" id="SSF56645">
    <property type="entry name" value="Acyl-CoA dehydrogenase NM domain-like"/>
    <property type="match status" value="1"/>
</dbReference>
<dbReference type="SUPFAM" id="SSF47203">
    <property type="entry name" value="Acyl-CoA dehydrogenase C-terminal domain-like"/>
    <property type="match status" value="1"/>
</dbReference>
<feature type="domain" description="Acyl-CoA dehydrogenase/oxidase N-terminal" evidence="7">
    <location>
        <begin position="6"/>
        <end position="119"/>
    </location>
</feature>
<dbReference type="InterPro" id="IPR046373">
    <property type="entry name" value="Acyl-CoA_Oxase/DH_mid-dom_sf"/>
</dbReference>
<name>A0ABU0AG18_9BACI</name>
<organism evidence="8 9">
    <name type="scientific">Cytobacillus purgationiresistens</name>
    <dbReference type="NCBI Taxonomy" id="863449"/>
    <lineage>
        <taxon>Bacteria</taxon>
        <taxon>Bacillati</taxon>
        <taxon>Bacillota</taxon>
        <taxon>Bacilli</taxon>
        <taxon>Bacillales</taxon>
        <taxon>Bacillaceae</taxon>
        <taxon>Cytobacillus</taxon>
    </lineage>
</organism>
<evidence type="ECO:0000313" key="9">
    <source>
        <dbReference type="Proteomes" id="UP001238088"/>
    </source>
</evidence>
<gene>
    <name evidence="8" type="ORF">J2S17_001548</name>
</gene>
<dbReference type="Gene3D" id="1.10.540.10">
    <property type="entry name" value="Acyl-CoA dehydrogenase/oxidase, N-terminal domain"/>
    <property type="match status" value="1"/>
</dbReference>
<evidence type="ECO:0000256" key="4">
    <source>
        <dbReference type="ARBA" id="ARBA00022827"/>
    </source>
</evidence>
<dbReference type="PANTHER" id="PTHR43884">
    <property type="entry name" value="ACYL-COA DEHYDROGENASE"/>
    <property type="match status" value="1"/>
</dbReference>
<comment type="caution">
    <text evidence="8">The sequence shown here is derived from an EMBL/GenBank/DDBJ whole genome shotgun (WGS) entry which is preliminary data.</text>
</comment>
<feature type="domain" description="Acyl-CoA dehydrogenase/oxidase C-terminal" evidence="6">
    <location>
        <begin position="242"/>
        <end position="354"/>
    </location>
</feature>
<dbReference type="InterPro" id="IPR037069">
    <property type="entry name" value="AcylCoA_DH/ox_N_sf"/>
</dbReference>
<dbReference type="Gene3D" id="2.40.110.10">
    <property type="entry name" value="Butyryl-CoA Dehydrogenase, subunit A, domain 2"/>
    <property type="match status" value="1"/>
</dbReference>
<evidence type="ECO:0000256" key="5">
    <source>
        <dbReference type="ARBA" id="ARBA00023002"/>
    </source>
</evidence>
<evidence type="ECO:0000256" key="1">
    <source>
        <dbReference type="ARBA" id="ARBA00001974"/>
    </source>
</evidence>
<keyword evidence="3" id="KW-0285">Flavoprotein</keyword>
<dbReference type="Gene3D" id="1.20.140.10">
    <property type="entry name" value="Butyryl-CoA Dehydrogenase, subunit A, domain 3"/>
    <property type="match status" value="1"/>
</dbReference>
<keyword evidence="9" id="KW-1185">Reference proteome</keyword>
<dbReference type="Proteomes" id="UP001238088">
    <property type="component" value="Unassembled WGS sequence"/>
</dbReference>
<dbReference type="EMBL" id="JAUSUB010000005">
    <property type="protein sequence ID" value="MDQ0269676.1"/>
    <property type="molecule type" value="Genomic_DNA"/>
</dbReference>
<evidence type="ECO:0000256" key="3">
    <source>
        <dbReference type="ARBA" id="ARBA00022630"/>
    </source>
</evidence>
<evidence type="ECO:0000259" key="6">
    <source>
        <dbReference type="Pfam" id="PF00441"/>
    </source>
</evidence>
<dbReference type="PANTHER" id="PTHR43884:SF20">
    <property type="entry name" value="ACYL-COA DEHYDROGENASE FADE28"/>
    <property type="match status" value="1"/>
</dbReference>
<comment type="cofactor">
    <cofactor evidence="1">
        <name>FAD</name>
        <dbReference type="ChEBI" id="CHEBI:57692"/>
    </cofactor>
</comment>
<evidence type="ECO:0000259" key="7">
    <source>
        <dbReference type="Pfam" id="PF02771"/>
    </source>
</evidence>
<dbReference type="Pfam" id="PF00441">
    <property type="entry name" value="Acyl-CoA_dh_1"/>
    <property type="match status" value="1"/>
</dbReference>
<evidence type="ECO:0000313" key="8">
    <source>
        <dbReference type="EMBL" id="MDQ0269676.1"/>
    </source>
</evidence>
<protein>
    <submittedName>
        <fullName evidence="8">Alkylation response protein AidB-like acyl-CoA dehydrogenase</fullName>
    </submittedName>
</protein>
<sequence length="388" mass="43605">MEYRYSEQQVMLKKALNSLLKKEMPFETFVEIAETKDGFSKDKWKKLADNGWLAILAQGEFQTLEEVNSLDLMYLSESIGGALFPGPFSLTAGMIVPLLSQLTLSEKQNELLLDIIAGEKLATAILPSLTDQGGTVKFNWPELINSNEEGKVTLTGSYSQLQFLQNSDVVFIPFTNNEDQLSVAIVNTSVNGVKITSQKSVDLSKPQGLLELQNVKIGQEDILSEKGLENLFYATLLTYFTSISGEIIGGADEVLARTVNYVTERKQFGVAVGSFQAVKHMIAEMKVEIEKARSYSIYINSIDGKTDKATWLNIISSRYFNTNMYKKICEDSIQLHGGMGFTWEESIHFWYKASMFQLYHLTHPALMEAYIQQSLLPTAESKDLQYHN</sequence>
<accession>A0ABU0AG18</accession>
<proteinExistence type="inferred from homology"/>